<dbReference type="Proteomes" id="UP000366872">
    <property type="component" value="Unassembled WGS sequence"/>
</dbReference>
<evidence type="ECO:0000256" key="3">
    <source>
        <dbReference type="ARBA" id="ARBA00022827"/>
    </source>
</evidence>
<keyword evidence="4" id="KW-0521">NADP</keyword>
<keyword evidence="3" id="KW-0274">FAD</keyword>
<reference evidence="7 8" key="1">
    <citation type="submission" date="2019-04" db="EMBL/GenBank/DDBJ databases">
        <authorList>
            <person name="Van Vliet M D."/>
        </authorList>
    </citation>
    <scope>NUCLEOTIDE SEQUENCE [LARGE SCALE GENOMIC DNA]</scope>
    <source>
        <strain evidence="7 8">F1</strain>
    </source>
</reference>
<organism evidence="7 8">
    <name type="scientific">Pontiella desulfatans</name>
    <dbReference type="NCBI Taxonomy" id="2750659"/>
    <lineage>
        <taxon>Bacteria</taxon>
        <taxon>Pseudomonadati</taxon>
        <taxon>Kiritimatiellota</taxon>
        <taxon>Kiritimatiellia</taxon>
        <taxon>Kiritimatiellales</taxon>
        <taxon>Pontiellaceae</taxon>
        <taxon>Pontiella</taxon>
    </lineage>
</organism>
<dbReference type="InterPro" id="IPR052206">
    <property type="entry name" value="Retinol_saturase"/>
</dbReference>
<evidence type="ECO:0000256" key="2">
    <source>
        <dbReference type="ARBA" id="ARBA00022729"/>
    </source>
</evidence>
<keyword evidence="5" id="KW-0520">NAD</keyword>
<proteinExistence type="predicted"/>
<evidence type="ECO:0000256" key="1">
    <source>
        <dbReference type="ARBA" id="ARBA00022630"/>
    </source>
</evidence>
<keyword evidence="2" id="KW-0732">Signal</keyword>
<dbReference type="InterPro" id="IPR002937">
    <property type="entry name" value="Amino_oxidase"/>
</dbReference>
<evidence type="ECO:0000256" key="4">
    <source>
        <dbReference type="ARBA" id="ARBA00022857"/>
    </source>
</evidence>
<dbReference type="Pfam" id="PF01593">
    <property type="entry name" value="Amino_oxidase"/>
    <property type="match status" value="1"/>
</dbReference>
<dbReference type="EMBL" id="CAAHFG010000001">
    <property type="protein sequence ID" value="VGO14563.1"/>
    <property type="molecule type" value="Genomic_DNA"/>
</dbReference>
<dbReference type="PANTHER" id="PTHR46091">
    <property type="entry name" value="BLR7054 PROTEIN"/>
    <property type="match status" value="1"/>
</dbReference>
<dbReference type="Gene3D" id="3.50.50.60">
    <property type="entry name" value="FAD/NAD(P)-binding domain"/>
    <property type="match status" value="2"/>
</dbReference>
<dbReference type="AlphaFoldDB" id="A0A6C2U3U4"/>
<evidence type="ECO:0000313" key="8">
    <source>
        <dbReference type="Proteomes" id="UP000366872"/>
    </source>
</evidence>
<dbReference type="SUPFAM" id="SSF51905">
    <property type="entry name" value="FAD/NAD(P)-binding domain"/>
    <property type="match status" value="1"/>
</dbReference>
<protein>
    <submittedName>
        <fullName evidence="7">Hydroxyneurosporene desaturase</fullName>
    </submittedName>
</protein>
<name>A0A6C2U3U4_PONDE</name>
<dbReference type="RefSeq" id="WP_136080035.1">
    <property type="nucleotide sequence ID" value="NZ_CAAHFG010000001.1"/>
</dbReference>
<dbReference type="PANTHER" id="PTHR46091:SF3">
    <property type="entry name" value="AMINE OXIDASE DOMAIN-CONTAINING PROTEIN"/>
    <property type="match status" value="1"/>
</dbReference>
<evidence type="ECO:0000313" key="7">
    <source>
        <dbReference type="EMBL" id="VGO14563.1"/>
    </source>
</evidence>
<keyword evidence="1" id="KW-0285">Flavoprotein</keyword>
<feature type="domain" description="Amine oxidase" evidence="6">
    <location>
        <begin position="14"/>
        <end position="302"/>
    </location>
</feature>
<evidence type="ECO:0000256" key="5">
    <source>
        <dbReference type="ARBA" id="ARBA00023027"/>
    </source>
</evidence>
<dbReference type="GO" id="GO:0016491">
    <property type="term" value="F:oxidoreductase activity"/>
    <property type="evidence" value="ECO:0007669"/>
    <property type="project" value="InterPro"/>
</dbReference>
<sequence>MELKYDHVVVGSGISGLTAALLLARCGKRVLIIEKAPAIGGSMVRFTLRGIPFDTGFHFTGGLAPDGLVFDMLKVLGVEDRIQPVPFAATDGTRFVFEASGNTYEFPCDRNGSIGFLRERFPDEADGIKSYFEKLDAVCAKTTSMNLRSIGDSMHMLDEDYLSLTSVLDELFVNQELKAILAGYCLCYGASPTEISFANHARMVQGMHDGIVRVENGGDAFVSALKDKLEEAGVDVRCKSHIVSCEEIEGANVGAFRLNNGDLVRFESAILTIHPKAILDLLPEEKLRKAFVNRVEGFKPSFGFFAVFGVCDEPDLLDDFILLGLPGADLNSMFESGNRNADSMTFCISGEEQGGRTLTILEAACPEDMAEWEESSLMRRPQSYADFKARKTARIMERVYAQLPELKGRFKVLGSSTPLTFRDYLHSPDGSAYGVKQLVAQFNLLGKLPMKNLFAAGQSSVLPGVMGAMVSAFIVCRMMQDAEAFDSYIEERLDA</sequence>
<gene>
    <name evidence="7" type="primary">crtD</name>
    <name evidence="7" type="ORF">PDESU_03126</name>
</gene>
<evidence type="ECO:0000259" key="6">
    <source>
        <dbReference type="Pfam" id="PF01593"/>
    </source>
</evidence>
<keyword evidence="8" id="KW-1185">Reference proteome</keyword>
<accession>A0A6C2U3U4</accession>
<dbReference type="InterPro" id="IPR036188">
    <property type="entry name" value="FAD/NAD-bd_sf"/>
</dbReference>